<dbReference type="AlphaFoldDB" id="A0A9P4PM62"/>
<dbReference type="Gene3D" id="3.40.50.300">
    <property type="entry name" value="P-loop containing nucleotide triphosphate hydrolases"/>
    <property type="match status" value="1"/>
</dbReference>
<dbReference type="EMBL" id="MU001497">
    <property type="protein sequence ID" value="KAF2446746.1"/>
    <property type="molecule type" value="Genomic_DNA"/>
</dbReference>
<feature type="non-terminal residue" evidence="3">
    <location>
        <position position="403"/>
    </location>
</feature>
<dbReference type="OrthoDB" id="443402at2759"/>
<dbReference type="SUPFAM" id="SSF52540">
    <property type="entry name" value="P-loop containing nucleoside triphosphate hydrolases"/>
    <property type="match status" value="1"/>
</dbReference>
<gene>
    <name evidence="3" type="ORF">P171DRAFT_383558</name>
</gene>
<dbReference type="InterPro" id="IPR056693">
    <property type="entry name" value="DUF7791"/>
</dbReference>
<dbReference type="Proteomes" id="UP000799764">
    <property type="component" value="Unassembled WGS sequence"/>
</dbReference>
<comment type="caution">
    <text evidence="3">The sequence shown here is derived from an EMBL/GenBank/DDBJ whole genome shotgun (WGS) entry which is preliminary data.</text>
</comment>
<dbReference type="Pfam" id="PF25053">
    <property type="entry name" value="DUF7791"/>
    <property type="match status" value="1"/>
</dbReference>
<organism evidence="3 4">
    <name type="scientific">Karstenula rhodostoma CBS 690.94</name>
    <dbReference type="NCBI Taxonomy" id="1392251"/>
    <lineage>
        <taxon>Eukaryota</taxon>
        <taxon>Fungi</taxon>
        <taxon>Dikarya</taxon>
        <taxon>Ascomycota</taxon>
        <taxon>Pezizomycotina</taxon>
        <taxon>Dothideomycetes</taxon>
        <taxon>Pleosporomycetidae</taxon>
        <taxon>Pleosporales</taxon>
        <taxon>Massarineae</taxon>
        <taxon>Didymosphaeriaceae</taxon>
        <taxon>Karstenula</taxon>
    </lineage>
</organism>
<dbReference type="InterPro" id="IPR007111">
    <property type="entry name" value="NACHT_NTPase"/>
</dbReference>
<reference evidence="3" key="1">
    <citation type="journal article" date="2020" name="Stud. Mycol.">
        <title>101 Dothideomycetes genomes: a test case for predicting lifestyles and emergence of pathogens.</title>
        <authorList>
            <person name="Haridas S."/>
            <person name="Albert R."/>
            <person name="Binder M."/>
            <person name="Bloem J."/>
            <person name="Labutti K."/>
            <person name="Salamov A."/>
            <person name="Andreopoulos B."/>
            <person name="Baker S."/>
            <person name="Barry K."/>
            <person name="Bills G."/>
            <person name="Bluhm B."/>
            <person name="Cannon C."/>
            <person name="Castanera R."/>
            <person name="Culley D."/>
            <person name="Daum C."/>
            <person name="Ezra D."/>
            <person name="Gonzalez J."/>
            <person name="Henrissat B."/>
            <person name="Kuo A."/>
            <person name="Liang C."/>
            <person name="Lipzen A."/>
            <person name="Lutzoni F."/>
            <person name="Magnuson J."/>
            <person name="Mondo S."/>
            <person name="Nolan M."/>
            <person name="Ohm R."/>
            <person name="Pangilinan J."/>
            <person name="Park H.-J."/>
            <person name="Ramirez L."/>
            <person name="Alfaro M."/>
            <person name="Sun H."/>
            <person name="Tritt A."/>
            <person name="Yoshinaga Y."/>
            <person name="Zwiers L.-H."/>
            <person name="Turgeon B."/>
            <person name="Goodwin S."/>
            <person name="Spatafora J."/>
            <person name="Crous P."/>
            <person name="Grigoriev I."/>
        </authorList>
    </citation>
    <scope>NUCLEOTIDE SEQUENCE</scope>
    <source>
        <strain evidence="3">CBS 690.94</strain>
    </source>
</reference>
<dbReference type="PANTHER" id="PTHR10039">
    <property type="entry name" value="AMELOGENIN"/>
    <property type="match status" value="1"/>
</dbReference>
<dbReference type="PROSITE" id="PS50837">
    <property type="entry name" value="NACHT"/>
    <property type="match status" value="1"/>
</dbReference>
<evidence type="ECO:0000313" key="4">
    <source>
        <dbReference type="Proteomes" id="UP000799764"/>
    </source>
</evidence>
<protein>
    <recommendedName>
        <fullName evidence="2">NACHT domain-containing protein</fullName>
    </recommendedName>
</protein>
<proteinExistence type="predicted"/>
<keyword evidence="4" id="KW-1185">Reference proteome</keyword>
<name>A0A9P4PM62_9PLEO</name>
<sequence>MQRLRFADQGDREYRIADAHAQTFRWIFEPPRDPTKPIMNFKEWLEKDGNHIYWITGKAGAGKSTLMKFITQQSRCGPLLRYWAGPMSLVTTRFYFWNSGSHMQMSQEGFLRTILHDALEQRPDMIPTVLPDRWTRIETFGTDAHPWLCLFIDGLDEFEGDLEALINLFRNLTTSPNVKACLASRPWNIFEDAFDTRPSLRLEHLTHLDIRDYVTNKLHSHSGFKGLARREPLFAAKLIENITTKSSGVFLWVYLTVKSLLIGFTNGDRVSDLQLRLNKIPGDLILFYRKIFASIEPTYTKHAYQLFHLIEAGQGNLTAMELYYADQGLEEAELIESAAAAQILPLSDQEYNDRYETINKRLNSRWKGLFEIKANKPGIEVKVSYLHRTARDFLCSTEVSTRM</sequence>
<evidence type="ECO:0000256" key="1">
    <source>
        <dbReference type="ARBA" id="ARBA00022737"/>
    </source>
</evidence>
<dbReference type="InterPro" id="IPR056884">
    <property type="entry name" value="NPHP3-like_N"/>
</dbReference>
<dbReference type="PANTHER" id="PTHR10039:SF5">
    <property type="entry name" value="NACHT DOMAIN-CONTAINING PROTEIN"/>
    <property type="match status" value="1"/>
</dbReference>
<evidence type="ECO:0000313" key="3">
    <source>
        <dbReference type="EMBL" id="KAF2446746.1"/>
    </source>
</evidence>
<evidence type="ECO:0000259" key="2">
    <source>
        <dbReference type="PROSITE" id="PS50837"/>
    </source>
</evidence>
<dbReference type="Pfam" id="PF24883">
    <property type="entry name" value="NPHP3_N"/>
    <property type="match status" value="1"/>
</dbReference>
<feature type="domain" description="NACHT" evidence="2">
    <location>
        <begin position="51"/>
        <end position="186"/>
    </location>
</feature>
<keyword evidence="1" id="KW-0677">Repeat</keyword>
<dbReference type="InterPro" id="IPR027417">
    <property type="entry name" value="P-loop_NTPase"/>
</dbReference>
<accession>A0A9P4PM62</accession>